<keyword evidence="3" id="KW-1185">Reference proteome</keyword>
<dbReference type="Proteomes" id="UP001151760">
    <property type="component" value="Unassembled WGS sequence"/>
</dbReference>
<accession>A0ABQ5CHY3</accession>
<proteinExistence type="predicted"/>
<sequence length="75" mass="8464">MNPSAAEQIALNNALVTPESLLSRILDHCWSSKNIHALVLEYSYQDLPKLPDQPFDIPPSTDEEIVSFIYEIGYT</sequence>
<evidence type="ECO:0000313" key="1">
    <source>
        <dbReference type="EMBL" id="GJT26620.1"/>
    </source>
</evidence>
<dbReference type="EMBL" id="BQNB010014308">
    <property type="protein sequence ID" value="GJT26620.1"/>
    <property type="molecule type" value="Genomic_DNA"/>
</dbReference>
<evidence type="ECO:0000313" key="2">
    <source>
        <dbReference type="EMBL" id="GJT69226.1"/>
    </source>
</evidence>
<protein>
    <submittedName>
        <fullName evidence="1">Uncharacterized protein</fullName>
    </submittedName>
</protein>
<comment type="caution">
    <text evidence="1">The sequence shown here is derived from an EMBL/GenBank/DDBJ whole genome shotgun (WGS) entry which is preliminary data.</text>
</comment>
<name>A0ABQ5CHY3_9ASTR</name>
<organism evidence="1 3">
    <name type="scientific">Tanacetum coccineum</name>
    <dbReference type="NCBI Taxonomy" id="301880"/>
    <lineage>
        <taxon>Eukaryota</taxon>
        <taxon>Viridiplantae</taxon>
        <taxon>Streptophyta</taxon>
        <taxon>Embryophyta</taxon>
        <taxon>Tracheophyta</taxon>
        <taxon>Spermatophyta</taxon>
        <taxon>Magnoliopsida</taxon>
        <taxon>eudicotyledons</taxon>
        <taxon>Gunneridae</taxon>
        <taxon>Pentapetalae</taxon>
        <taxon>asterids</taxon>
        <taxon>campanulids</taxon>
        <taxon>Asterales</taxon>
        <taxon>Asteraceae</taxon>
        <taxon>Asteroideae</taxon>
        <taxon>Anthemideae</taxon>
        <taxon>Anthemidinae</taxon>
        <taxon>Tanacetum</taxon>
    </lineage>
</organism>
<gene>
    <name evidence="1" type="ORF">Tco_0906895</name>
    <name evidence="2" type="ORF">Tco_1028512</name>
</gene>
<evidence type="ECO:0000313" key="3">
    <source>
        <dbReference type="Proteomes" id="UP001151760"/>
    </source>
</evidence>
<reference evidence="1" key="1">
    <citation type="journal article" date="2022" name="Int. J. Mol. Sci.">
        <title>Draft Genome of Tanacetum Coccineum: Genomic Comparison of Closely Related Tanacetum-Family Plants.</title>
        <authorList>
            <person name="Yamashiro T."/>
            <person name="Shiraishi A."/>
            <person name="Nakayama K."/>
            <person name="Satake H."/>
        </authorList>
    </citation>
    <scope>NUCLEOTIDE SEQUENCE</scope>
</reference>
<reference evidence="1" key="2">
    <citation type="submission" date="2022-01" db="EMBL/GenBank/DDBJ databases">
        <authorList>
            <person name="Yamashiro T."/>
            <person name="Shiraishi A."/>
            <person name="Satake H."/>
            <person name="Nakayama K."/>
        </authorList>
    </citation>
    <scope>NUCLEOTIDE SEQUENCE</scope>
</reference>
<dbReference type="EMBL" id="BQNB010017969">
    <property type="protein sequence ID" value="GJT69226.1"/>
    <property type="molecule type" value="Genomic_DNA"/>
</dbReference>